<evidence type="ECO:0000313" key="6">
    <source>
        <dbReference type="Proteomes" id="UP000659767"/>
    </source>
</evidence>
<reference evidence="6" key="1">
    <citation type="journal article" date="2019" name="Int. J. Syst. Evol. Microbiol.">
        <title>The Global Catalogue of Microorganisms (GCM) 10K type strain sequencing project: providing services to taxonomists for standard genome sequencing and annotation.</title>
        <authorList>
            <consortium name="The Broad Institute Genomics Platform"/>
            <consortium name="The Broad Institute Genome Sequencing Center for Infectious Disease"/>
            <person name="Wu L."/>
            <person name="Ma J."/>
        </authorList>
    </citation>
    <scope>NUCLEOTIDE SEQUENCE [LARGE SCALE GENOMIC DNA]</scope>
    <source>
        <strain evidence="6">JCM 4350</strain>
    </source>
</reference>
<organism evidence="5 6">
    <name type="scientific">Streptomyces badius</name>
    <dbReference type="NCBI Taxonomy" id="1941"/>
    <lineage>
        <taxon>Bacteria</taxon>
        <taxon>Bacillati</taxon>
        <taxon>Actinomycetota</taxon>
        <taxon>Actinomycetes</taxon>
        <taxon>Kitasatosporales</taxon>
        <taxon>Streptomycetaceae</taxon>
        <taxon>Streptomyces</taxon>
    </lineage>
</organism>
<dbReference type="CDD" id="cd06170">
    <property type="entry name" value="LuxR_C_like"/>
    <property type="match status" value="1"/>
</dbReference>
<dbReference type="Proteomes" id="UP000659767">
    <property type="component" value="Unassembled WGS sequence"/>
</dbReference>
<comment type="caution">
    <text evidence="5">The sequence shown here is derived from an EMBL/GenBank/DDBJ whole genome shotgun (WGS) entry which is preliminary data.</text>
</comment>
<dbReference type="InterPro" id="IPR000792">
    <property type="entry name" value="Tscrpt_reg_LuxR_C"/>
</dbReference>
<dbReference type="Gene3D" id="3.40.50.2300">
    <property type="match status" value="1"/>
</dbReference>
<dbReference type="PANTHER" id="PTHR43214">
    <property type="entry name" value="TWO-COMPONENT RESPONSE REGULATOR"/>
    <property type="match status" value="1"/>
</dbReference>
<dbReference type="InterPro" id="IPR016032">
    <property type="entry name" value="Sig_transdc_resp-reg_C-effctor"/>
</dbReference>
<evidence type="ECO:0000256" key="2">
    <source>
        <dbReference type="PROSITE-ProRule" id="PRU00169"/>
    </source>
</evidence>
<feature type="modified residue" description="4-aspartylphosphate" evidence="2">
    <location>
        <position position="54"/>
    </location>
</feature>
<dbReference type="Pfam" id="PF00072">
    <property type="entry name" value="Response_reg"/>
    <property type="match status" value="1"/>
</dbReference>
<evidence type="ECO:0000259" key="4">
    <source>
        <dbReference type="PROSITE" id="PS50110"/>
    </source>
</evidence>
<dbReference type="InterPro" id="IPR001789">
    <property type="entry name" value="Sig_transdc_resp-reg_receiver"/>
</dbReference>
<dbReference type="RefSeq" id="WP_069738295.1">
    <property type="nucleotide sequence ID" value="NZ_BMSZ01000003.1"/>
</dbReference>
<feature type="domain" description="Response regulatory" evidence="4">
    <location>
        <begin position="3"/>
        <end position="119"/>
    </location>
</feature>
<dbReference type="SMART" id="SM00448">
    <property type="entry name" value="REC"/>
    <property type="match status" value="1"/>
</dbReference>
<gene>
    <name evidence="5" type="primary">desR</name>
    <name evidence="5" type="ORF">GCM10010253_15960</name>
</gene>
<sequence length="201" mass="21882">MIRLIITEERPMLRGALVALLQMEPDFHVVAEVGDWDGLLSDALELRPDIVVVDIDLPGPDGVTALAKLRSCLPSCRLLLIADPATTATLSRALADRVDGYLLKDALPSDLTEAIRKVAAGQRVIDPRLTLSPREGPEPRLTPREVSVLRLTAVGEDVQTVAQELHLSAGTVRNYLTAIVRKLGARNRVDAVRIAREHGLI</sequence>
<evidence type="ECO:0000259" key="3">
    <source>
        <dbReference type="PROSITE" id="PS50043"/>
    </source>
</evidence>
<dbReference type="PROSITE" id="PS00622">
    <property type="entry name" value="HTH_LUXR_1"/>
    <property type="match status" value="1"/>
</dbReference>
<proteinExistence type="predicted"/>
<dbReference type="SUPFAM" id="SSF52172">
    <property type="entry name" value="CheY-like"/>
    <property type="match status" value="1"/>
</dbReference>
<protein>
    <submittedName>
        <fullName evidence="5">DNA-binding response regulator</fullName>
    </submittedName>
</protein>
<dbReference type="InterPro" id="IPR039420">
    <property type="entry name" value="WalR-like"/>
</dbReference>
<dbReference type="EMBL" id="BMSZ01000003">
    <property type="protein sequence ID" value="GGS42600.1"/>
    <property type="molecule type" value="Genomic_DNA"/>
</dbReference>
<keyword evidence="6" id="KW-1185">Reference proteome</keyword>
<dbReference type="SMART" id="SM00421">
    <property type="entry name" value="HTH_LUXR"/>
    <property type="match status" value="1"/>
</dbReference>
<dbReference type="PANTHER" id="PTHR43214:SF42">
    <property type="entry name" value="TRANSCRIPTIONAL REGULATORY PROTEIN DESR"/>
    <property type="match status" value="1"/>
</dbReference>
<dbReference type="InterPro" id="IPR011006">
    <property type="entry name" value="CheY-like_superfamily"/>
</dbReference>
<dbReference type="PROSITE" id="PS50110">
    <property type="entry name" value="RESPONSE_REGULATORY"/>
    <property type="match status" value="1"/>
</dbReference>
<dbReference type="GO" id="GO:0003677">
    <property type="term" value="F:DNA binding"/>
    <property type="evidence" value="ECO:0007669"/>
    <property type="project" value="UniProtKB-KW"/>
</dbReference>
<dbReference type="Pfam" id="PF00196">
    <property type="entry name" value="GerE"/>
    <property type="match status" value="1"/>
</dbReference>
<accession>A0ABQ2T0M8</accession>
<dbReference type="PROSITE" id="PS50043">
    <property type="entry name" value="HTH_LUXR_2"/>
    <property type="match status" value="1"/>
</dbReference>
<feature type="domain" description="HTH luxR-type" evidence="3">
    <location>
        <begin position="134"/>
        <end position="199"/>
    </location>
</feature>
<keyword evidence="1 5" id="KW-0238">DNA-binding</keyword>
<dbReference type="PRINTS" id="PR00038">
    <property type="entry name" value="HTHLUXR"/>
</dbReference>
<evidence type="ECO:0000256" key="1">
    <source>
        <dbReference type="ARBA" id="ARBA00023125"/>
    </source>
</evidence>
<keyword evidence="2" id="KW-0597">Phosphoprotein</keyword>
<dbReference type="SUPFAM" id="SSF46894">
    <property type="entry name" value="C-terminal effector domain of the bipartite response regulators"/>
    <property type="match status" value="1"/>
</dbReference>
<evidence type="ECO:0000313" key="5">
    <source>
        <dbReference type="EMBL" id="GGS42600.1"/>
    </source>
</evidence>
<name>A0ABQ2T0M8_STRBA</name>